<dbReference type="AlphaFoldDB" id="A0A942E568"/>
<evidence type="ECO:0000256" key="1">
    <source>
        <dbReference type="SAM" id="MobiDB-lite"/>
    </source>
</evidence>
<feature type="signal peptide" evidence="2">
    <location>
        <begin position="1"/>
        <end position="26"/>
    </location>
</feature>
<organism evidence="4 5">
    <name type="scientific">Devosia litorisediminis</name>
    <dbReference type="NCBI Taxonomy" id="2829817"/>
    <lineage>
        <taxon>Bacteria</taxon>
        <taxon>Pseudomonadati</taxon>
        <taxon>Pseudomonadota</taxon>
        <taxon>Alphaproteobacteria</taxon>
        <taxon>Hyphomicrobiales</taxon>
        <taxon>Devosiaceae</taxon>
        <taxon>Devosia</taxon>
    </lineage>
</organism>
<evidence type="ECO:0000256" key="2">
    <source>
        <dbReference type="SAM" id="SignalP"/>
    </source>
</evidence>
<feature type="compositionally biased region" description="Basic and acidic residues" evidence="1">
    <location>
        <begin position="92"/>
        <end position="121"/>
    </location>
</feature>
<dbReference type="SUPFAM" id="SSF50044">
    <property type="entry name" value="SH3-domain"/>
    <property type="match status" value="1"/>
</dbReference>
<keyword evidence="5" id="KW-1185">Reference proteome</keyword>
<dbReference type="Proteomes" id="UP000678281">
    <property type="component" value="Unassembled WGS sequence"/>
</dbReference>
<dbReference type="SMART" id="SM00287">
    <property type="entry name" value="SH3b"/>
    <property type="match status" value="1"/>
</dbReference>
<feature type="region of interest" description="Disordered" evidence="1">
    <location>
        <begin position="92"/>
        <end position="132"/>
    </location>
</feature>
<dbReference type="InterPro" id="IPR003646">
    <property type="entry name" value="SH3-like_bac-type"/>
</dbReference>
<dbReference type="InterPro" id="IPR052354">
    <property type="entry name" value="Cell_Wall_Dynamics_Protein"/>
</dbReference>
<name>A0A942E568_9HYPH</name>
<evidence type="ECO:0000313" key="4">
    <source>
        <dbReference type="EMBL" id="MBS3847712.1"/>
    </source>
</evidence>
<feature type="domain" description="SH3b" evidence="3">
    <location>
        <begin position="23"/>
        <end position="87"/>
    </location>
</feature>
<dbReference type="Gene3D" id="2.30.30.40">
    <property type="entry name" value="SH3 Domains"/>
    <property type="match status" value="1"/>
</dbReference>
<gene>
    <name evidence="4" type="ORF">KD146_03275</name>
</gene>
<protein>
    <submittedName>
        <fullName evidence="4">SH3 domain-containing protein</fullName>
    </submittedName>
</protein>
<comment type="caution">
    <text evidence="4">The sequence shown here is derived from an EMBL/GenBank/DDBJ whole genome shotgun (WGS) entry which is preliminary data.</text>
</comment>
<dbReference type="PANTHER" id="PTHR34408">
    <property type="entry name" value="FAMILY PROTEIN, PUTATIVE-RELATED"/>
    <property type="match status" value="1"/>
</dbReference>
<dbReference type="InterPro" id="IPR036028">
    <property type="entry name" value="SH3-like_dom_sf"/>
</dbReference>
<sequence>MALSNKLMAGGLAVLALVATTAAASAASAYATSNVNVRSGPSTHYRVVDTLRRGEQVDVQQCRSGWCFVEKRGADGWVSANYLSRSGYDGWNDRDWGHDRDRDRGRWDRTPRWDPRDEPRWTPRPAPTYPRSNSSVCVNGPNGYFCIGN</sequence>
<accession>A0A942E568</accession>
<proteinExistence type="predicted"/>
<dbReference type="PROSITE" id="PS51781">
    <property type="entry name" value="SH3B"/>
    <property type="match status" value="1"/>
</dbReference>
<evidence type="ECO:0000259" key="3">
    <source>
        <dbReference type="PROSITE" id="PS51781"/>
    </source>
</evidence>
<dbReference type="EMBL" id="JAGXTP010000001">
    <property type="protein sequence ID" value="MBS3847712.1"/>
    <property type="molecule type" value="Genomic_DNA"/>
</dbReference>
<keyword evidence="2" id="KW-0732">Signal</keyword>
<dbReference type="Pfam" id="PF08239">
    <property type="entry name" value="SH3_3"/>
    <property type="match status" value="1"/>
</dbReference>
<reference evidence="4" key="1">
    <citation type="submission" date="2021-04" db="EMBL/GenBank/DDBJ databases">
        <title>Devosia litorisediminis sp. nov., isolated from a sand dune.</title>
        <authorList>
            <person name="Park S."/>
            <person name="Yoon J.-H."/>
        </authorList>
    </citation>
    <scope>NUCLEOTIDE SEQUENCE</scope>
    <source>
        <strain evidence="4">BSSL-BM10</strain>
    </source>
</reference>
<dbReference type="PANTHER" id="PTHR34408:SF1">
    <property type="entry name" value="GLYCOSYL HYDROLASE FAMILY 19 DOMAIN-CONTAINING PROTEIN HI_1415"/>
    <property type="match status" value="1"/>
</dbReference>
<evidence type="ECO:0000313" key="5">
    <source>
        <dbReference type="Proteomes" id="UP000678281"/>
    </source>
</evidence>
<feature type="chain" id="PRO_5038104026" evidence="2">
    <location>
        <begin position="27"/>
        <end position="149"/>
    </location>
</feature>
<dbReference type="RefSeq" id="WP_212657313.1">
    <property type="nucleotide sequence ID" value="NZ_JAGXTP010000001.1"/>
</dbReference>